<dbReference type="Proteomes" id="UP000013525">
    <property type="component" value="Unassembled WGS sequence"/>
</dbReference>
<dbReference type="AlphaFoldDB" id="R7WNS7"/>
<proteinExistence type="predicted"/>
<name>R7WNS7_9NOCA</name>
<protein>
    <submittedName>
        <fullName evidence="1">Uncharacterized protein</fullName>
    </submittedName>
</protein>
<sequence length="55" mass="6123">MRFTSLWGDYVGRVSAYACRHVDHHTAQEVVSEKVARIEHVATAAPRADVAVTTR</sequence>
<comment type="caution">
    <text evidence="1">The sequence shown here is derived from an EMBL/GenBank/DDBJ whole genome shotgun (WGS) entry which is preliminary data.</text>
</comment>
<dbReference type="EMBL" id="APMY01000091">
    <property type="protein sequence ID" value="EOM75659.1"/>
    <property type="molecule type" value="Genomic_DNA"/>
</dbReference>
<evidence type="ECO:0000313" key="2">
    <source>
        <dbReference type="Proteomes" id="UP000013525"/>
    </source>
</evidence>
<reference evidence="1 2" key="1">
    <citation type="journal article" date="2013" name="Genome Announc.">
        <title>Draft Genome Sequence of Rhodococcus rhodnii Strain LMG5362, a Symbiont of Rhodnius prolixus (Hemiptera, Reduviidae, Triatominae), the Principle Vector of Trypanosoma cruzi.</title>
        <authorList>
            <person name="Pachebat J.A."/>
            <person name="van Keulen G."/>
            <person name="Whitten M.M."/>
            <person name="Girdwood S."/>
            <person name="Del Sol R."/>
            <person name="Dyson P.J."/>
            <person name="Facey P.D."/>
        </authorList>
    </citation>
    <scope>NUCLEOTIDE SEQUENCE [LARGE SCALE GENOMIC DNA]</scope>
    <source>
        <strain evidence="1 2">LMG 5362</strain>
    </source>
</reference>
<keyword evidence="2" id="KW-1185">Reference proteome</keyword>
<gene>
    <name evidence="1" type="ORF">Rrhod_2929</name>
</gene>
<evidence type="ECO:0000313" key="1">
    <source>
        <dbReference type="EMBL" id="EOM75659.1"/>
    </source>
</evidence>
<organism evidence="1 2">
    <name type="scientific">Rhodococcus rhodnii LMG 5362</name>
    <dbReference type="NCBI Taxonomy" id="1273125"/>
    <lineage>
        <taxon>Bacteria</taxon>
        <taxon>Bacillati</taxon>
        <taxon>Actinomycetota</taxon>
        <taxon>Actinomycetes</taxon>
        <taxon>Mycobacteriales</taxon>
        <taxon>Nocardiaceae</taxon>
        <taxon>Rhodococcus</taxon>
    </lineage>
</organism>
<accession>R7WNS7</accession>